<organism evidence="3 4">
    <name type="scientific">Flammeovirga agarivorans</name>
    <dbReference type="NCBI Taxonomy" id="2726742"/>
    <lineage>
        <taxon>Bacteria</taxon>
        <taxon>Pseudomonadati</taxon>
        <taxon>Bacteroidota</taxon>
        <taxon>Cytophagia</taxon>
        <taxon>Cytophagales</taxon>
        <taxon>Flammeovirgaceae</taxon>
        <taxon>Flammeovirga</taxon>
    </lineage>
</organism>
<reference evidence="3 4" key="1">
    <citation type="submission" date="2020-04" db="EMBL/GenBank/DDBJ databases">
        <title>Flammeovirga sp. SR4, a novel species isolated from seawater.</title>
        <authorList>
            <person name="Wang X."/>
        </authorList>
    </citation>
    <scope>NUCLEOTIDE SEQUENCE [LARGE SCALE GENOMIC DNA]</scope>
    <source>
        <strain evidence="3 4">SR4</strain>
    </source>
</reference>
<evidence type="ECO:0000256" key="1">
    <source>
        <dbReference type="ARBA" id="ARBA00023002"/>
    </source>
</evidence>
<dbReference type="AlphaFoldDB" id="A0A7X8SJ32"/>
<dbReference type="EMBL" id="JABAIL010000002">
    <property type="protein sequence ID" value="NLR91154.1"/>
    <property type="molecule type" value="Genomic_DNA"/>
</dbReference>
<name>A0A7X8SJ32_9BACT</name>
<evidence type="ECO:0000256" key="2">
    <source>
        <dbReference type="RuleBase" id="RU000363"/>
    </source>
</evidence>
<dbReference type="InterPro" id="IPR002347">
    <property type="entry name" value="SDR_fam"/>
</dbReference>
<dbReference type="PANTHER" id="PTHR43157">
    <property type="entry name" value="PHOSPHATIDYLINOSITOL-GLYCAN BIOSYNTHESIS CLASS F PROTEIN-RELATED"/>
    <property type="match status" value="1"/>
</dbReference>
<keyword evidence="1" id="KW-0560">Oxidoreductase</keyword>
<dbReference type="GO" id="GO:0016491">
    <property type="term" value="F:oxidoreductase activity"/>
    <property type="evidence" value="ECO:0007669"/>
    <property type="project" value="UniProtKB-KW"/>
</dbReference>
<protein>
    <submittedName>
        <fullName evidence="3">SDR family NAD(P)-dependent oxidoreductase</fullName>
    </submittedName>
</protein>
<dbReference type="Gene3D" id="3.40.50.720">
    <property type="entry name" value="NAD(P)-binding Rossmann-like Domain"/>
    <property type="match status" value="1"/>
</dbReference>
<comment type="caution">
    <text evidence="3">The sequence shown here is derived from an EMBL/GenBank/DDBJ whole genome shotgun (WGS) entry which is preliminary data.</text>
</comment>
<proteinExistence type="inferred from homology"/>
<dbReference type="RefSeq" id="WP_168881853.1">
    <property type="nucleotide sequence ID" value="NZ_JABAIL010000002.1"/>
</dbReference>
<dbReference type="InterPro" id="IPR036291">
    <property type="entry name" value="NAD(P)-bd_dom_sf"/>
</dbReference>
<evidence type="ECO:0000313" key="4">
    <source>
        <dbReference type="Proteomes" id="UP000585050"/>
    </source>
</evidence>
<dbReference type="PRINTS" id="PR00081">
    <property type="entry name" value="GDHRDH"/>
</dbReference>
<dbReference type="NCBIfam" id="NF004846">
    <property type="entry name" value="PRK06197.1"/>
    <property type="match status" value="1"/>
</dbReference>
<evidence type="ECO:0000313" key="3">
    <source>
        <dbReference type="EMBL" id="NLR91154.1"/>
    </source>
</evidence>
<sequence length="306" mass="34078">MMNLNDFQKIPSQKGRVAIVTGANIGLGLETARYLAQKDITVVLACRNLQKAEAALLDIKNSYPTADLDILKIDLNDLDSVHTFTEQFSQKYQRLDLLINNAGLMIPPLQRTKEGFESQFGVNYVAHFYLTQLLLPLLNNTPEARIVNLGSLAHRQGKLDFDNLNAEKRYVKFEAYSLSKLACVMFTYELQRRLEKEGKSTIAVVAHPGGSMTNLGQYAPQFINNIVEKIGAPFLNSSKMGALPTVYAALGADIKGGDYTGPNGFTEIKGSKAVKVKSTKYSHRIDLAQRLWEETEKMIQETKVSQ</sequence>
<dbReference type="Pfam" id="PF00106">
    <property type="entry name" value="adh_short"/>
    <property type="match status" value="1"/>
</dbReference>
<gene>
    <name evidence="3" type="ORF">HGP29_08045</name>
</gene>
<dbReference type="PANTHER" id="PTHR43157:SF31">
    <property type="entry name" value="PHOSPHATIDYLINOSITOL-GLYCAN BIOSYNTHESIS CLASS F PROTEIN"/>
    <property type="match status" value="1"/>
</dbReference>
<dbReference type="PRINTS" id="PR00080">
    <property type="entry name" value="SDRFAMILY"/>
</dbReference>
<dbReference type="Proteomes" id="UP000585050">
    <property type="component" value="Unassembled WGS sequence"/>
</dbReference>
<accession>A0A7X8SJ32</accession>
<comment type="similarity">
    <text evidence="2">Belongs to the short-chain dehydrogenases/reductases (SDR) family.</text>
</comment>
<keyword evidence="4" id="KW-1185">Reference proteome</keyword>
<dbReference type="SUPFAM" id="SSF51735">
    <property type="entry name" value="NAD(P)-binding Rossmann-fold domains"/>
    <property type="match status" value="1"/>
</dbReference>